<sequence>MSICEICFIKDKLNICPKCSRNVCSFCIKLSDCDLCILIEMKFAFQYQQHNLQIEEQEYWLKQINEKLNTLNQEISLIQKANSLFNKNQNEKCQQLEFQMSQTIIDKQHELEDIETEIENQKVKYIYFNMILVYNSNEELNELKIYQLKLSTQNKELDLKINEAEKEYEVLQETLNQKKITNILNLINFEKQNQFNKRQFR</sequence>
<evidence type="ECO:0000256" key="1">
    <source>
        <dbReference type="SAM" id="Coils"/>
    </source>
</evidence>
<evidence type="ECO:0000313" key="2">
    <source>
        <dbReference type="EMBL" id="CAD8056236.1"/>
    </source>
</evidence>
<dbReference type="EMBL" id="CAJJDM010000022">
    <property type="protein sequence ID" value="CAD8056236.1"/>
    <property type="molecule type" value="Genomic_DNA"/>
</dbReference>
<accession>A0A8S1KU46</accession>
<reference evidence="2" key="1">
    <citation type="submission" date="2021-01" db="EMBL/GenBank/DDBJ databases">
        <authorList>
            <consortium name="Genoscope - CEA"/>
            <person name="William W."/>
        </authorList>
    </citation>
    <scope>NUCLEOTIDE SEQUENCE</scope>
</reference>
<proteinExistence type="predicted"/>
<protein>
    <submittedName>
        <fullName evidence="2">Uncharacterized protein</fullName>
    </submittedName>
</protein>
<name>A0A8S1KU46_PARPR</name>
<keyword evidence="1" id="KW-0175">Coiled coil</keyword>
<gene>
    <name evidence="2" type="ORF">PPRIM_AZ9-3.1.T0240210</name>
</gene>
<dbReference type="Proteomes" id="UP000688137">
    <property type="component" value="Unassembled WGS sequence"/>
</dbReference>
<feature type="coiled-coil region" evidence="1">
    <location>
        <begin position="54"/>
        <end position="181"/>
    </location>
</feature>
<comment type="caution">
    <text evidence="2">The sequence shown here is derived from an EMBL/GenBank/DDBJ whole genome shotgun (WGS) entry which is preliminary data.</text>
</comment>
<dbReference type="AlphaFoldDB" id="A0A8S1KU46"/>
<evidence type="ECO:0000313" key="3">
    <source>
        <dbReference type="Proteomes" id="UP000688137"/>
    </source>
</evidence>
<keyword evidence="3" id="KW-1185">Reference proteome</keyword>
<organism evidence="2 3">
    <name type="scientific">Paramecium primaurelia</name>
    <dbReference type="NCBI Taxonomy" id="5886"/>
    <lineage>
        <taxon>Eukaryota</taxon>
        <taxon>Sar</taxon>
        <taxon>Alveolata</taxon>
        <taxon>Ciliophora</taxon>
        <taxon>Intramacronucleata</taxon>
        <taxon>Oligohymenophorea</taxon>
        <taxon>Peniculida</taxon>
        <taxon>Parameciidae</taxon>
        <taxon>Paramecium</taxon>
    </lineage>
</organism>